<evidence type="ECO:0000313" key="12">
    <source>
        <dbReference type="Proteomes" id="UP000293519"/>
    </source>
</evidence>
<evidence type="ECO:0000256" key="9">
    <source>
        <dbReference type="SAM" id="Phobius"/>
    </source>
</evidence>
<dbReference type="GO" id="GO:0016887">
    <property type="term" value="F:ATP hydrolysis activity"/>
    <property type="evidence" value="ECO:0007669"/>
    <property type="project" value="InterPro"/>
</dbReference>
<dbReference type="InterPro" id="IPR003339">
    <property type="entry name" value="ABC/ECF_trnsptr_transmembrane"/>
</dbReference>
<evidence type="ECO:0000256" key="5">
    <source>
        <dbReference type="ARBA" id="ARBA00022741"/>
    </source>
</evidence>
<evidence type="ECO:0000313" key="11">
    <source>
        <dbReference type="EMBL" id="RZS59251.1"/>
    </source>
</evidence>
<dbReference type="CDD" id="cd03225">
    <property type="entry name" value="ABC_cobalt_CbiO_domain1"/>
    <property type="match status" value="2"/>
</dbReference>
<evidence type="ECO:0000259" key="10">
    <source>
        <dbReference type="PROSITE" id="PS50893"/>
    </source>
</evidence>
<feature type="transmembrane region" description="Helical" evidence="9">
    <location>
        <begin position="581"/>
        <end position="599"/>
    </location>
</feature>
<dbReference type="Pfam" id="PF02361">
    <property type="entry name" value="CbiQ"/>
    <property type="match status" value="1"/>
</dbReference>
<feature type="domain" description="ABC transporter" evidence="10">
    <location>
        <begin position="285"/>
        <end position="510"/>
    </location>
</feature>
<organism evidence="11 12">
    <name type="scientific">Microcella putealis</name>
    <dbReference type="NCBI Taxonomy" id="337005"/>
    <lineage>
        <taxon>Bacteria</taxon>
        <taxon>Bacillati</taxon>
        <taxon>Actinomycetota</taxon>
        <taxon>Actinomycetes</taxon>
        <taxon>Micrococcales</taxon>
        <taxon>Microbacteriaceae</taxon>
        <taxon>Microcella</taxon>
    </lineage>
</organism>
<dbReference type="OrthoDB" id="501320at2"/>
<comment type="similarity">
    <text evidence="2">Belongs to the ABC transporter superfamily.</text>
</comment>
<evidence type="ECO:0000256" key="3">
    <source>
        <dbReference type="ARBA" id="ARBA00022448"/>
    </source>
</evidence>
<dbReference type="InterPro" id="IPR050095">
    <property type="entry name" value="ECF_ABC_transporter_ATP-bd"/>
</dbReference>
<dbReference type="GO" id="GO:0042626">
    <property type="term" value="F:ATPase-coupled transmembrane transporter activity"/>
    <property type="evidence" value="ECO:0007669"/>
    <property type="project" value="TreeGrafter"/>
</dbReference>
<dbReference type="Pfam" id="PF00005">
    <property type="entry name" value="ABC_tran"/>
    <property type="match status" value="2"/>
</dbReference>
<keyword evidence="7 9" id="KW-1133">Transmembrane helix</keyword>
<name>A0A4Q7LX40_9MICO</name>
<keyword evidence="3" id="KW-0813">Transport</keyword>
<evidence type="ECO:0000256" key="4">
    <source>
        <dbReference type="ARBA" id="ARBA00022692"/>
    </source>
</evidence>
<dbReference type="GO" id="GO:0005524">
    <property type="term" value="F:ATP binding"/>
    <property type="evidence" value="ECO:0007669"/>
    <property type="project" value="UniProtKB-KW"/>
</dbReference>
<evidence type="ECO:0000256" key="6">
    <source>
        <dbReference type="ARBA" id="ARBA00022840"/>
    </source>
</evidence>
<dbReference type="RefSeq" id="WP_130484357.1">
    <property type="nucleotide sequence ID" value="NZ_SGWW01000001.1"/>
</dbReference>
<dbReference type="AlphaFoldDB" id="A0A4Q7LX40"/>
<evidence type="ECO:0000256" key="8">
    <source>
        <dbReference type="ARBA" id="ARBA00023136"/>
    </source>
</evidence>
<keyword evidence="5" id="KW-0547">Nucleotide-binding</keyword>
<dbReference type="PROSITE" id="PS00211">
    <property type="entry name" value="ABC_TRANSPORTER_1"/>
    <property type="match status" value="2"/>
</dbReference>
<keyword evidence="6 11" id="KW-0067">ATP-binding</keyword>
<dbReference type="PANTHER" id="PTHR43553">
    <property type="entry name" value="HEAVY METAL TRANSPORTER"/>
    <property type="match status" value="1"/>
</dbReference>
<dbReference type="InterPro" id="IPR027417">
    <property type="entry name" value="P-loop_NTPase"/>
</dbReference>
<feature type="transmembrane region" description="Helical" evidence="9">
    <location>
        <begin position="744"/>
        <end position="766"/>
    </location>
</feature>
<dbReference type="GO" id="GO:0043190">
    <property type="term" value="C:ATP-binding cassette (ABC) transporter complex"/>
    <property type="evidence" value="ECO:0007669"/>
    <property type="project" value="TreeGrafter"/>
</dbReference>
<sequence length="780" mass="81076">MTDARDAGRTTLTTGGAAALAAHSISWRPRGRRAPVLADIDIAITPGERVLVLGASGSGKSTLLQGFAGLLGDEDDGELVGRFVVDDRDAPDARGRVALLLQDPEAGLVLERAGDDLAFGPENLGVPVADIEQRLDGALGRVGLAIAPEHATTQLSGGQQQRLALAGVLALEPGALLLDEPTAQLDPAGVGDIVTAVIAAVERRQLTLVVIEHRVDVWLPHIERVIVLDRGRVIADGPAHGVLAQEGAALAARGVWVPGFPPAWPAPRAADGGHGEPRRASAPLLSARGVAAAPAGAEPVVRDIDLELHAGDVVALTGPNGVGKSTLALTLAGLVPRVDGELRLADGADPAALSSLELSRRIGVVFQNPEHQFVAATVRDELAHGAADGVPDALLERLGLTRRGGTSPYRLSGGEKRRLSVATALAAAPEVLILDEPSFGQDRTTWGELAALIAEHRDRGGAAIIVTHDRELIRALGAREVALTTAPSAAPAAPTPTALHHPPAAVAAAAVPSPRPHAPAARRTPLLDRLNPVAALAAGLLPALILVATIDIVSAAVALALQLALLPALGVDARTLIRRTAPVWIAAPLSGLTILLYGQESGRVYAEWLFVRISDGSIELAIATVLRVLAIGIPAVALFARVDVTRFGDALAQTLRLPARFVLGAVAALRMVTLLGHDMRMLERARRARGLGDGSRLRRLPRLALALFVLAIRRGSSLAIAMEARGFGAPVRRTWTRPAHWRGIDTAVVVVAIAVAVVATIAAVLTGQWNSILALRWSGA</sequence>
<feature type="transmembrane region" description="Helical" evidence="9">
    <location>
        <begin position="620"/>
        <end position="641"/>
    </location>
</feature>
<comment type="subcellular location">
    <subcellularLocation>
        <location evidence="1">Membrane</location>
        <topology evidence="1">Multi-pass membrane protein</topology>
    </subcellularLocation>
</comment>
<reference evidence="11 12" key="1">
    <citation type="journal article" date="2015" name="Stand. Genomic Sci.">
        <title>Genomic Encyclopedia of Bacterial and Archaeal Type Strains, Phase III: the genomes of soil and plant-associated and newly described type strains.</title>
        <authorList>
            <person name="Whitman W.B."/>
            <person name="Woyke T."/>
            <person name="Klenk H.P."/>
            <person name="Zhou Y."/>
            <person name="Lilburn T.G."/>
            <person name="Beck B.J."/>
            <person name="De Vos P."/>
            <person name="Vandamme P."/>
            <person name="Eisen J.A."/>
            <person name="Garrity G."/>
            <person name="Hugenholtz P."/>
            <person name="Kyrpides N.C."/>
        </authorList>
    </citation>
    <scope>NUCLEOTIDE SEQUENCE [LARGE SCALE GENOMIC DNA]</scope>
    <source>
        <strain evidence="11 12">CV2</strain>
    </source>
</reference>
<proteinExistence type="inferred from homology"/>
<gene>
    <name evidence="11" type="ORF">EV141_0471</name>
</gene>
<dbReference type="CDD" id="cd16914">
    <property type="entry name" value="EcfT"/>
    <property type="match status" value="1"/>
</dbReference>
<dbReference type="Proteomes" id="UP000293519">
    <property type="component" value="Unassembled WGS sequence"/>
</dbReference>
<feature type="domain" description="ABC transporter" evidence="10">
    <location>
        <begin position="20"/>
        <end position="255"/>
    </location>
</feature>
<dbReference type="Gene3D" id="3.40.50.300">
    <property type="entry name" value="P-loop containing nucleotide triphosphate hydrolases"/>
    <property type="match status" value="2"/>
</dbReference>
<dbReference type="SUPFAM" id="SSF52540">
    <property type="entry name" value="P-loop containing nucleoside triphosphate hydrolases"/>
    <property type="match status" value="2"/>
</dbReference>
<dbReference type="PANTHER" id="PTHR43553:SF24">
    <property type="entry name" value="ENERGY-COUPLING FACTOR TRANSPORTER ATP-BINDING PROTEIN ECFA1"/>
    <property type="match status" value="1"/>
</dbReference>
<dbReference type="InterPro" id="IPR003439">
    <property type="entry name" value="ABC_transporter-like_ATP-bd"/>
</dbReference>
<keyword evidence="8 9" id="KW-0472">Membrane</keyword>
<evidence type="ECO:0000256" key="1">
    <source>
        <dbReference type="ARBA" id="ARBA00004141"/>
    </source>
</evidence>
<protein>
    <submittedName>
        <fullName evidence="11">Energy-coupling factor transport system ATP-binding protein</fullName>
    </submittedName>
</protein>
<dbReference type="InterPro" id="IPR015856">
    <property type="entry name" value="ABC_transpr_CbiO/EcfA_su"/>
</dbReference>
<comment type="caution">
    <text evidence="11">The sequence shown here is derived from an EMBL/GenBank/DDBJ whole genome shotgun (WGS) entry which is preliminary data.</text>
</comment>
<keyword evidence="12" id="KW-1185">Reference proteome</keyword>
<keyword evidence="4 9" id="KW-0812">Transmembrane</keyword>
<feature type="transmembrane region" description="Helical" evidence="9">
    <location>
        <begin position="533"/>
        <end position="561"/>
    </location>
</feature>
<dbReference type="SMART" id="SM00382">
    <property type="entry name" value="AAA"/>
    <property type="match status" value="2"/>
</dbReference>
<dbReference type="EMBL" id="SGWW01000001">
    <property type="protein sequence ID" value="RZS59251.1"/>
    <property type="molecule type" value="Genomic_DNA"/>
</dbReference>
<dbReference type="InterPro" id="IPR003593">
    <property type="entry name" value="AAA+_ATPase"/>
</dbReference>
<dbReference type="InterPro" id="IPR017871">
    <property type="entry name" value="ABC_transporter-like_CS"/>
</dbReference>
<accession>A0A4Q7LX40</accession>
<dbReference type="PROSITE" id="PS50893">
    <property type="entry name" value="ABC_TRANSPORTER_2"/>
    <property type="match status" value="2"/>
</dbReference>
<evidence type="ECO:0000256" key="2">
    <source>
        <dbReference type="ARBA" id="ARBA00005417"/>
    </source>
</evidence>
<evidence type="ECO:0000256" key="7">
    <source>
        <dbReference type="ARBA" id="ARBA00022989"/>
    </source>
</evidence>